<keyword evidence="6" id="KW-0255">Endonuclease</keyword>
<dbReference type="AlphaFoldDB" id="A0AAP6V7J6"/>
<evidence type="ECO:0000256" key="4">
    <source>
        <dbReference type="ARBA" id="ARBA00040194"/>
    </source>
</evidence>
<dbReference type="InterPro" id="IPR002711">
    <property type="entry name" value="HNH"/>
</dbReference>
<evidence type="ECO:0000313" key="6">
    <source>
        <dbReference type="EMBL" id="MXS51680.1"/>
    </source>
</evidence>
<dbReference type="GO" id="GO:0004519">
    <property type="term" value="F:endonuclease activity"/>
    <property type="evidence" value="ECO:0007669"/>
    <property type="project" value="UniProtKB-KW"/>
</dbReference>
<dbReference type="Proteomes" id="UP000429730">
    <property type="component" value="Unassembled WGS sequence"/>
</dbReference>
<dbReference type="CDD" id="cd00085">
    <property type="entry name" value="HNHc"/>
    <property type="match status" value="1"/>
</dbReference>
<evidence type="ECO:0000259" key="5">
    <source>
        <dbReference type="Pfam" id="PF01844"/>
    </source>
</evidence>
<dbReference type="PANTHER" id="PTHR41286:SF1">
    <property type="entry name" value="HNH NUCLEASE YAJD-RELATED"/>
    <property type="match status" value="1"/>
</dbReference>
<comment type="caution">
    <text evidence="6">The sequence shown here is derived from an EMBL/GenBank/DDBJ whole genome shotgun (WGS) entry which is preliminary data.</text>
</comment>
<evidence type="ECO:0000313" key="7">
    <source>
        <dbReference type="Proteomes" id="UP000429730"/>
    </source>
</evidence>
<reference evidence="6 7" key="1">
    <citation type="submission" date="2019-04" db="EMBL/GenBank/DDBJ databases">
        <title>Step-wise assembly of the neonatal virome modulated by breast feeding.</title>
        <authorList>
            <person name="Liang G."/>
            <person name="Bushman F."/>
        </authorList>
    </citation>
    <scope>NUCLEOTIDE SEQUENCE [LARGE SCALE GENOMIC DNA]</scope>
    <source>
        <strain evidence="6 7">E3754</strain>
    </source>
</reference>
<evidence type="ECO:0000256" key="3">
    <source>
        <dbReference type="ARBA" id="ARBA00038412"/>
    </source>
</evidence>
<evidence type="ECO:0000256" key="2">
    <source>
        <dbReference type="ARBA" id="ARBA00022801"/>
    </source>
</evidence>
<dbReference type="EMBL" id="WVTJ01000003">
    <property type="protein sequence ID" value="MXS51680.1"/>
    <property type="molecule type" value="Genomic_DNA"/>
</dbReference>
<dbReference type="GO" id="GO:0005829">
    <property type="term" value="C:cytosol"/>
    <property type="evidence" value="ECO:0007669"/>
    <property type="project" value="TreeGrafter"/>
</dbReference>
<dbReference type="GO" id="GO:0008270">
    <property type="term" value="F:zinc ion binding"/>
    <property type="evidence" value="ECO:0007669"/>
    <property type="project" value="InterPro"/>
</dbReference>
<dbReference type="InterPro" id="IPR003615">
    <property type="entry name" value="HNH_nuc"/>
</dbReference>
<keyword evidence="1" id="KW-0540">Nuclease</keyword>
<name>A0AAP6V7J6_ENTFL</name>
<feature type="domain" description="HNH" evidence="5">
    <location>
        <begin position="30"/>
        <end position="80"/>
    </location>
</feature>
<dbReference type="GO" id="GO:0016787">
    <property type="term" value="F:hydrolase activity"/>
    <property type="evidence" value="ECO:0007669"/>
    <property type="project" value="UniProtKB-KW"/>
</dbReference>
<protein>
    <recommendedName>
        <fullName evidence="4">Putative HNH nuclease YajD</fullName>
    </recommendedName>
</protein>
<dbReference type="Pfam" id="PF01844">
    <property type="entry name" value="HNH"/>
    <property type="match status" value="1"/>
</dbReference>
<dbReference type="GO" id="GO:0003676">
    <property type="term" value="F:nucleic acid binding"/>
    <property type="evidence" value="ECO:0007669"/>
    <property type="project" value="InterPro"/>
</dbReference>
<gene>
    <name evidence="6" type="ORF">GTI81_02915</name>
</gene>
<comment type="similarity">
    <text evidence="3">Belongs to the HNH nuclease family.</text>
</comment>
<proteinExistence type="inferred from homology"/>
<evidence type="ECO:0000256" key="1">
    <source>
        <dbReference type="ARBA" id="ARBA00022722"/>
    </source>
</evidence>
<organism evidence="6 7">
    <name type="scientific">Enterococcus faecalis</name>
    <name type="common">Streptococcus faecalis</name>
    <dbReference type="NCBI Taxonomy" id="1351"/>
    <lineage>
        <taxon>Bacteria</taxon>
        <taxon>Bacillati</taxon>
        <taxon>Bacillota</taxon>
        <taxon>Bacilli</taxon>
        <taxon>Lactobacillales</taxon>
        <taxon>Enterococcaceae</taxon>
        <taxon>Enterococcus</taxon>
    </lineage>
</organism>
<accession>A0AAP6V7J6</accession>
<dbReference type="PANTHER" id="PTHR41286">
    <property type="entry name" value="HNH NUCLEASE YAJD-RELATED"/>
    <property type="match status" value="1"/>
</dbReference>
<sequence length="107" mass="12502">MPRSISRPFYKSKAWRECRAGYIKSVGGLCERCIKKNKIVQGYIVHHKQHLNEKTIHDPTVSLSWDNLEYLCIDCHNKEHFSKEKIINDDVMFDSGGNLIPRSNQKK</sequence>
<keyword evidence="2" id="KW-0378">Hydrolase</keyword>